<gene>
    <name evidence="1" type="ORF">GCM10007968_06630</name>
</gene>
<reference evidence="1" key="2">
    <citation type="submission" date="2020-09" db="EMBL/GenBank/DDBJ databases">
        <authorList>
            <person name="Sun Q."/>
            <person name="Ohkuma M."/>
        </authorList>
    </citation>
    <scope>NUCLEOTIDE SEQUENCE</scope>
    <source>
        <strain evidence="1">JCM 15325</strain>
    </source>
</reference>
<protein>
    <submittedName>
        <fullName evidence="1">Uncharacterized protein</fullName>
    </submittedName>
</protein>
<dbReference type="RefSeq" id="WP_188801655.1">
    <property type="nucleotide sequence ID" value="NZ_BMOK01000002.1"/>
</dbReference>
<comment type="caution">
    <text evidence="1">The sequence shown here is derived from an EMBL/GenBank/DDBJ whole genome shotgun (WGS) entry which is preliminary data.</text>
</comment>
<dbReference type="AlphaFoldDB" id="A0A917RYS1"/>
<sequence>MEDFKKSMNLEPVHFIKLPIVKRLKQDHVLEPENILNYYDYPATDRGMVYPKTFVLDISNLPPLHDFFGTSHATILVIENRDMFMDGDNVIVQTVNGEIYLGESKFLGGKLLIENKYGPNNKVLTLSRIRYVGRLVSAIREIEKS</sequence>
<dbReference type="Proteomes" id="UP000654670">
    <property type="component" value="Unassembled WGS sequence"/>
</dbReference>
<evidence type="ECO:0000313" key="1">
    <source>
        <dbReference type="EMBL" id="GGL45212.1"/>
    </source>
</evidence>
<evidence type="ECO:0000313" key="2">
    <source>
        <dbReference type="Proteomes" id="UP000654670"/>
    </source>
</evidence>
<reference evidence="1" key="1">
    <citation type="journal article" date="2014" name="Int. J. Syst. Evol. Microbiol.">
        <title>Complete genome sequence of Corynebacterium casei LMG S-19264T (=DSM 44701T), isolated from a smear-ripened cheese.</title>
        <authorList>
            <consortium name="US DOE Joint Genome Institute (JGI-PGF)"/>
            <person name="Walter F."/>
            <person name="Albersmeier A."/>
            <person name="Kalinowski J."/>
            <person name="Ruckert C."/>
        </authorList>
    </citation>
    <scope>NUCLEOTIDE SEQUENCE</scope>
    <source>
        <strain evidence="1">JCM 15325</strain>
    </source>
</reference>
<organism evidence="1 2">
    <name type="scientific">Sporolactobacillus putidus</name>
    <dbReference type="NCBI Taxonomy" id="492735"/>
    <lineage>
        <taxon>Bacteria</taxon>
        <taxon>Bacillati</taxon>
        <taxon>Bacillota</taxon>
        <taxon>Bacilli</taxon>
        <taxon>Bacillales</taxon>
        <taxon>Sporolactobacillaceae</taxon>
        <taxon>Sporolactobacillus</taxon>
    </lineage>
</organism>
<proteinExistence type="predicted"/>
<accession>A0A917RYS1</accession>
<dbReference type="EMBL" id="BMOK01000002">
    <property type="protein sequence ID" value="GGL45212.1"/>
    <property type="molecule type" value="Genomic_DNA"/>
</dbReference>
<name>A0A917RYS1_9BACL</name>
<keyword evidence="2" id="KW-1185">Reference proteome</keyword>